<gene>
    <name evidence="2" type="ORF">HCG48_03310</name>
</gene>
<sequence>MDYNVSSKIEQRGILTGMLLGHAKRRKENFFIVHGDRQQGYLAYKQEILEAITRKRVGVRQRFSRRGRVLVYLEPKSIPLTRVLVQRLYQGKRKTIARPFLNGLTPAGIAIWFLDRGSKSFKRHEGKIKALEIVLNTRLSPVENEQVITYFSEVWGFEWGLKKIRDSWGLRMGTREGKRFLEFIAPYVPESMLYKIQTTPLQT</sequence>
<dbReference type="SUPFAM" id="SSF55608">
    <property type="entry name" value="Homing endonucleases"/>
    <property type="match status" value="1"/>
</dbReference>
<proteinExistence type="predicted"/>
<keyword evidence="3" id="KW-1185">Reference proteome</keyword>
<organism evidence="2 3">
    <name type="scientific">Oxynema aestuarii AP17</name>
    <dbReference type="NCBI Taxonomy" id="2064643"/>
    <lineage>
        <taxon>Bacteria</taxon>
        <taxon>Bacillati</taxon>
        <taxon>Cyanobacteriota</taxon>
        <taxon>Cyanophyceae</taxon>
        <taxon>Oscillatoriophycideae</taxon>
        <taxon>Oscillatoriales</taxon>
        <taxon>Oscillatoriaceae</taxon>
        <taxon>Oxynema</taxon>
        <taxon>Oxynema aestuarii</taxon>
    </lineage>
</organism>
<name>A0A6H1TUA5_9CYAN</name>
<dbReference type="EMBL" id="CP051167">
    <property type="protein sequence ID" value="QIZ69727.1"/>
    <property type="molecule type" value="Genomic_DNA"/>
</dbReference>
<dbReference type="RefSeq" id="WP_168567884.1">
    <property type="nucleotide sequence ID" value="NZ_CP051167.1"/>
</dbReference>
<keyword evidence="2" id="KW-0255">Endonuclease</keyword>
<reference evidence="2 3" key="1">
    <citation type="submission" date="2020-04" db="EMBL/GenBank/DDBJ databases">
        <authorList>
            <person name="Basu S."/>
            <person name="Maruthanayagam V."/>
            <person name="Chakraborty S."/>
            <person name="Pramanik A."/>
            <person name="Mukherjee J."/>
            <person name="Brink B."/>
        </authorList>
    </citation>
    <scope>NUCLEOTIDE SEQUENCE [LARGE SCALE GENOMIC DNA]</scope>
    <source>
        <strain evidence="2 3">AP17</strain>
    </source>
</reference>
<keyword evidence="2" id="KW-0540">Nuclease</keyword>
<protein>
    <submittedName>
        <fullName evidence="2">DNA endonuclease</fullName>
    </submittedName>
</protein>
<evidence type="ECO:0000313" key="2">
    <source>
        <dbReference type="EMBL" id="QIZ69727.1"/>
    </source>
</evidence>
<dbReference type="Pfam" id="PF03161">
    <property type="entry name" value="LAGLIDADG_2"/>
    <property type="match status" value="1"/>
</dbReference>
<accession>A0A6H1TUA5</accession>
<evidence type="ECO:0000313" key="3">
    <source>
        <dbReference type="Proteomes" id="UP000500857"/>
    </source>
</evidence>
<feature type="domain" description="Homing endonuclease LAGLIDADG" evidence="1">
    <location>
        <begin position="12"/>
        <end position="180"/>
    </location>
</feature>
<dbReference type="Gene3D" id="3.10.28.10">
    <property type="entry name" value="Homing endonucleases"/>
    <property type="match status" value="1"/>
</dbReference>
<dbReference type="InterPro" id="IPR027434">
    <property type="entry name" value="Homing_endonucl"/>
</dbReference>
<dbReference type="GO" id="GO:0004519">
    <property type="term" value="F:endonuclease activity"/>
    <property type="evidence" value="ECO:0007669"/>
    <property type="project" value="UniProtKB-KW"/>
</dbReference>
<dbReference type="InterPro" id="IPR004860">
    <property type="entry name" value="LAGLIDADG_dom"/>
</dbReference>
<dbReference type="Proteomes" id="UP000500857">
    <property type="component" value="Chromosome"/>
</dbReference>
<evidence type="ECO:0000259" key="1">
    <source>
        <dbReference type="Pfam" id="PF03161"/>
    </source>
</evidence>
<dbReference type="AlphaFoldDB" id="A0A6H1TUA5"/>
<keyword evidence="2" id="KW-0378">Hydrolase</keyword>
<dbReference type="KEGG" id="oxy:HCG48_03310"/>